<organism evidence="2 3">
    <name type="scientific">Nocardioides cavernaquae</name>
    <dbReference type="NCBI Taxonomy" id="2321396"/>
    <lineage>
        <taxon>Bacteria</taxon>
        <taxon>Bacillati</taxon>
        <taxon>Actinomycetota</taxon>
        <taxon>Actinomycetes</taxon>
        <taxon>Propionibacteriales</taxon>
        <taxon>Nocardioidaceae</taxon>
        <taxon>Nocardioides</taxon>
    </lineage>
</organism>
<evidence type="ECO:0000313" key="3">
    <source>
        <dbReference type="Proteomes" id="UP000276542"/>
    </source>
</evidence>
<evidence type="ECO:0000256" key="1">
    <source>
        <dbReference type="SAM" id="MobiDB-lite"/>
    </source>
</evidence>
<dbReference type="Pfam" id="PF11228">
    <property type="entry name" value="DUF3027"/>
    <property type="match status" value="1"/>
</dbReference>
<keyword evidence="3" id="KW-1185">Reference proteome</keyword>
<name>A0A3A5H864_9ACTN</name>
<dbReference type="EMBL" id="QYRP01000002">
    <property type="protein sequence ID" value="RJS46181.1"/>
    <property type="molecule type" value="Genomic_DNA"/>
</dbReference>
<feature type="region of interest" description="Disordered" evidence="1">
    <location>
        <begin position="238"/>
        <end position="263"/>
    </location>
</feature>
<dbReference type="AlphaFoldDB" id="A0A3A5H864"/>
<gene>
    <name evidence="2" type="ORF">D4739_08140</name>
</gene>
<dbReference type="OrthoDB" id="3210158at2"/>
<sequence length="263" mass="27933">MGENPSVIATTSPSDAILLGAVDIALAALLEQVDKVDVGPALGAVQEGDHVATHAFDCLRAGYRGWKWSVTVARAEGQDLVTIDEVVLLPGEDAIIAPQWVPYKDRIRPGDLSPGDLLPVEDDDPRLVPTYSFGDDPLSADDKAQIRQVAQDLGLGRVRTLSVEGRELAAQRWYDGDGGPEAPVAQSAPAKCTSCGFLVRLAGPLSEVFGVCANGNANDDGRVVSFDHGCGAHSEVQLSRKQQPLPPADHAFDTLTSDEFEQL</sequence>
<evidence type="ECO:0000313" key="2">
    <source>
        <dbReference type="EMBL" id="RJS46181.1"/>
    </source>
</evidence>
<proteinExistence type="predicted"/>
<dbReference type="Proteomes" id="UP000276542">
    <property type="component" value="Unassembled WGS sequence"/>
</dbReference>
<protein>
    <submittedName>
        <fullName evidence="2">DUF3027 domain-containing protein</fullName>
    </submittedName>
</protein>
<accession>A0A3A5H864</accession>
<dbReference type="InterPro" id="IPR021391">
    <property type="entry name" value="DUF3027"/>
</dbReference>
<comment type="caution">
    <text evidence="2">The sequence shown here is derived from an EMBL/GenBank/DDBJ whole genome shotgun (WGS) entry which is preliminary data.</text>
</comment>
<reference evidence="3" key="1">
    <citation type="submission" date="2018-09" db="EMBL/GenBank/DDBJ databases">
        <authorList>
            <person name="Zhu H."/>
        </authorList>
    </citation>
    <scope>NUCLEOTIDE SEQUENCE [LARGE SCALE GENOMIC DNA]</scope>
    <source>
        <strain evidence="3">K1W22B-1</strain>
    </source>
</reference>